<evidence type="ECO:0000313" key="3">
    <source>
        <dbReference type="Proteomes" id="UP001152607"/>
    </source>
</evidence>
<dbReference type="Proteomes" id="UP001152607">
    <property type="component" value="Unassembled WGS sequence"/>
</dbReference>
<reference evidence="2" key="1">
    <citation type="submission" date="2023-01" db="EMBL/GenBank/DDBJ databases">
        <authorList>
            <person name="Van Ghelder C."/>
            <person name="Rancurel C."/>
        </authorList>
    </citation>
    <scope>NUCLEOTIDE SEQUENCE</scope>
    <source>
        <strain evidence="2">CNCM I-4278</strain>
    </source>
</reference>
<sequence length="887" mass="100345">MATIPPPKWWEDEEHPNTLQWKHMGGENTVSTKVSVAMDQYGTLQPHEFFGPAKYVRWWTNYLHAGYKYQHTIADGYCGIWALQISLAPIYEMYGMIPPDASRLYEISQSSQVEELFRESSRAVDLVSEAPEVSEDWFEHYHLSATLRILGEADGLEFGFGVVTQHAEDRHSVSVDSTYRRASTDAAERDWDGIVWIHNLDAYHWSGIAPDPDVLPYLETKKTFFVIDVDQSEKSDLSAPKSEPNQPSASPHNARCETVSNSTNITNEVDPSPSQQTSAWSTVNDWVRNISRGSTEQTNPRGTKRVSSNSSSTMRFSKSPPSNRLRTDTSFQASDLRRPSHYMDWEATETTPVQGEVTPEQKSFLQEMGLPSNMDIRQFGGNVFLSMKMQDLASSRTTTLLYHDVEGNIPVGHKAFNERDPMIGPWRASHHQQLIEEAQKKSLKPITHAPKWFDEIPWDNIEGISIEEFIIYFPNHAVRWPGIALYIRHLGWDRLFYRMTRMINLARGTHQMMDQSAAVVQVLPLMMKMQHAIRHFDPNYKIGDHPQIDMDFIAENIKVKPYKFPKYPVMASVAEADGYIAPWVNEFENRPFSRRIKQSRQIHAPNMLRASSKHPEKFPFRLSDADHIPTNVPQIRPERFQNDVPMSSPSVAQFRVPSRPFRSSTPLLPTPNFDEDSLDFTDVDDEIQINPVSPTPKAPLITVCNFDRFCNNVNCSWAHSGPAARDNVVINTELPACRFALNCKNTECARSHPSPAGLSQPKGQRDERGHKSGAKHKRTENVDREKPYVNQAKGNRDQVENKPRPQPHHKRGNGGTKYDGADRGNGNRDNNGNGSKHGHGDKSSHGTRRDEDGRSHGGSGGAGGHKGGNTPRNNGKRNGGHRNGRRQ</sequence>
<feature type="compositionally biased region" description="Gly residues" evidence="1">
    <location>
        <begin position="856"/>
        <end position="867"/>
    </location>
</feature>
<feature type="compositionally biased region" description="Basic residues" evidence="1">
    <location>
        <begin position="874"/>
        <end position="887"/>
    </location>
</feature>
<dbReference type="EMBL" id="CAOQHR010000002">
    <property type="protein sequence ID" value="CAI6330537.1"/>
    <property type="molecule type" value="Genomic_DNA"/>
</dbReference>
<dbReference type="Gene3D" id="4.10.1000.40">
    <property type="match status" value="1"/>
</dbReference>
<dbReference type="OrthoDB" id="3801107at2759"/>
<evidence type="ECO:0000313" key="2">
    <source>
        <dbReference type="EMBL" id="CAI6330537.1"/>
    </source>
</evidence>
<keyword evidence="3" id="KW-1185">Reference proteome</keyword>
<feature type="region of interest" description="Disordered" evidence="1">
    <location>
        <begin position="291"/>
        <end position="330"/>
    </location>
</feature>
<feature type="region of interest" description="Disordered" evidence="1">
    <location>
        <begin position="748"/>
        <end position="887"/>
    </location>
</feature>
<accession>A0A9W4XGN3</accession>
<protein>
    <submittedName>
        <fullName evidence="2">Uncharacterized protein</fullName>
    </submittedName>
</protein>
<organism evidence="2 3">
    <name type="scientific">Periconia digitata</name>
    <dbReference type="NCBI Taxonomy" id="1303443"/>
    <lineage>
        <taxon>Eukaryota</taxon>
        <taxon>Fungi</taxon>
        <taxon>Dikarya</taxon>
        <taxon>Ascomycota</taxon>
        <taxon>Pezizomycotina</taxon>
        <taxon>Dothideomycetes</taxon>
        <taxon>Pleosporomycetidae</taxon>
        <taxon>Pleosporales</taxon>
        <taxon>Massarineae</taxon>
        <taxon>Periconiaceae</taxon>
        <taxon>Periconia</taxon>
    </lineage>
</organism>
<feature type="region of interest" description="Disordered" evidence="1">
    <location>
        <begin position="233"/>
        <end position="256"/>
    </location>
</feature>
<feature type="compositionally biased region" description="Basic and acidic residues" evidence="1">
    <location>
        <begin position="838"/>
        <end position="855"/>
    </location>
</feature>
<proteinExistence type="predicted"/>
<feature type="compositionally biased region" description="Basic and acidic residues" evidence="1">
    <location>
        <begin position="794"/>
        <end position="803"/>
    </location>
</feature>
<comment type="caution">
    <text evidence="2">The sequence shown here is derived from an EMBL/GenBank/DDBJ whole genome shotgun (WGS) entry which is preliminary data.</text>
</comment>
<evidence type="ECO:0000256" key="1">
    <source>
        <dbReference type="SAM" id="MobiDB-lite"/>
    </source>
</evidence>
<dbReference type="AlphaFoldDB" id="A0A9W4XGN3"/>
<name>A0A9W4XGN3_9PLEO</name>
<gene>
    <name evidence="2" type="ORF">PDIGIT_LOCUS4256</name>
</gene>